<reference evidence="3 4" key="1">
    <citation type="submission" date="2019-07" db="EMBL/GenBank/DDBJ databases">
        <title>Whole genome shotgun sequence of Kocuria flava NBRC 107626.</title>
        <authorList>
            <person name="Hosoyama A."/>
            <person name="Uohara A."/>
            <person name="Ohji S."/>
            <person name="Ichikawa N."/>
        </authorList>
    </citation>
    <scope>NUCLEOTIDE SEQUENCE [LARGE SCALE GENOMIC DNA]</scope>
    <source>
        <strain evidence="3 4">NBRC 107626</strain>
    </source>
</reference>
<protein>
    <recommendedName>
        <fullName evidence="2">Novel STAND NTPase 5 domain-containing protein</fullName>
    </recommendedName>
</protein>
<keyword evidence="4" id="KW-1185">Reference proteome</keyword>
<gene>
    <name evidence="3" type="ORF">KFL01_00130</name>
</gene>
<proteinExistence type="predicted"/>
<comment type="caution">
    <text evidence="3">The sequence shown here is derived from an EMBL/GenBank/DDBJ whole genome shotgun (WGS) entry which is preliminary data.</text>
</comment>
<evidence type="ECO:0000313" key="4">
    <source>
        <dbReference type="Proteomes" id="UP000321155"/>
    </source>
</evidence>
<dbReference type="InterPro" id="IPR057574">
    <property type="entry name" value="nSTAND_NTPase5_dom"/>
</dbReference>
<name>A0ABQ0WZH7_9MICC</name>
<feature type="domain" description="Novel STAND NTPase 5" evidence="2">
    <location>
        <begin position="278"/>
        <end position="410"/>
    </location>
</feature>
<accession>A0ABQ0WZH7</accession>
<organism evidence="3 4">
    <name type="scientific">Kocuria flava</name>
    <dbReference type="NCBI Taxonomy" id="446860"/>
    <lineage>
        <taxon>Bacteria</taxon>
        <taxon>Bacillati</taxon>
        <taxon>Actinomycetota</taxon>
        <taxon>Actinomycetes</taxon>
        <taxon>Micrococcales</taxon>
        <taxon>Micrococcaceae</taxon>
        <taxon>Kocuria</taxon>
    </lineage>
</organism>
<dbReference type="Pfam" id="PF25199">
    <property type="entry name" value="nSTAND_NTPase5"/>
    <property type="match status" value="1"/>
</dbReference>
<evidence type="ECO:0000256" key="1">
    <source>
        <dbReference type="SAM" id="MobiDB-lite"/>
    </source>
</evidence>
<dbReference type="Proteomes" id="UP000321155">
    <property type="component" value="Unassembled WGS sequence"/>
</dbReference>
<feature type="region of interest" description="Disordered" evidence="1">
    <location>
        <begin position="1"/>
        <end position="25"/>
    </location>
</feature>
<evidence type="ECO:0000313" key="3">
    <source>
        <dbReference type="EMBL" id="GEO90707.1"/>
    </source>
</evidence>
<evidence type="ECO:0000259" key="2">
    <source>
        <dbReference type="Pfam" id="PF25199"/>
    </source>
</evidence>
<sequence length="821" mass="93544">MLGAGASRDSKSKNGEFLPGSGDMTAELNNLSGAVQENLTEAFEIAQDRDKNGKLDKYLKDRFTDCEPAQWWSDALIPRWKKIWNLNIDDVVEQATKALPSEINRKVQYYSWHKNAGEYDGLQVIHLHGRARTDYHSQLIFSIVQYAESIDKKHAWHRRFFDDWVQYPFVTVGATLLDEPDLSTSTRARKASGTNPNLYVSSTISPAMREQLEIRNIIGIETTAETFFREVAQLVNEYRTKHSYQWVSADVPKKVLAEFSEQYHMMPRVDNRSVIKRSDFYAGEEPSWLDIIEEKNGDFSWYAKSLGHLDVPGHEINKELPKCYLLFSAPVSGKTVALLAMAKRLIDKGFTAYKFTSEHKPNHKATVDYLAHQGLSVLVFDGFADYADSIVDIAKDLRDKKVPALILAADTISRKDFVLPRFPTDLFRDLTRADDRGRWHLTRGESETLVTKLESAGRYGLLQQKDHASRVAFFQGREIFDAMGEAEFGKGYRSRLTAQIGELQSPEMLHLIKLVAVLHQSGLTLPLSFSSAAGVQAHDFSKPQSRDQLNKFLTVRRGQVSLRYRAMRPEDVHASSSRHDFFDVLVNFLASLSPYVNEYSRKQKTQAYRIAKAVMRAESAVKIVGKSSLRALYDSIHPFYEMDARFWEQRSKSEELLRDYAKSASYAGKAVDLAGNDSWRLTTYGRILLIRALREFEIGSTSFWHVYDLGHERLEAAWSSKNATAVPVRVGIRWSIECYLVYLKEGCPHGRSVLSDLESDITRRITNAYNIDIVRQTPEANKISELQSYFLQLVTVRDADSNAVDFIDVVRRGVPQIKGYE</sequence>
<dbReference type="EMBL" id="BJZR01000001">
    <property type="protein sequence ID" value="GEO90707.1"/>
    <property type="molecule type" value="Genomic_DNA"/>
</dbReference>